<feature type="compositionally biased region" description="Low complexity" evidence="9">
    <location>
        <begin position="450"/>
        <end position="461"/>
    </location>
</feature>
<keyword evidence="8" id="KW-1015">Disulfide bond</keyword>
<dbReference type="Proteomes" id="UP000075714">
    <property type="component" value="Unassembled WGS sequence"/>
</dbReference>
<accession>A0A150H051</accession>
<feature type="compositionally biased region" description="Pro residues" evidence="9">
    <location>
        <begin position="242"/>
        <end position="269"/>
    </location>
</feature>
<feature type="region of interest" description="Disordered" evidence="9">
    <location>
        <begin position="340"/>
        <end position="362"/>
    </location>
</feature>
<comment type="caution">
    <text evidence="11">The sequence shown here is derived from an EMBL/GenBank/DDBJ whole genome shotgun (WGS) entry which is preliminary data.</text>
</comment>
<feature type="compositionally biased region" description="Pro residues" evidence="9">
    <location>
        <begin position="429"/>
        <end position="449"/>
    </location>
</feature>
<keyword evidence="3" id="KW-0479">Metal-binding</keyword>
<evidence type="ECO:0000256" key="8">
    <source>
        <dbReference type="ARBA" id="ARBA00023157"/>
    </source>
</evidence>
<evidence type="ECO:0000256" key="2">
    <source>
        <dbReference type="ARBA" id="ARBA00022670"/>
    </source>
</evidence>
<feature type="region of interest" description="Disordered" evidence="9">
    <location>
        <begin position="240"/>
        <end position="276"/>
    </location>
</feature>
<sequence length="600" mass="62081">MNTFDTFFIPPPPTPHLTLQGASDYPRSINIFVAGDRADASYAGYGWVPSSPSDIVTGHVSLLWSVLDVAQWNGRPGWEYGSKVLWHEIMHHLGLYHTFGRGNKGQGCTAGADDGVPDTPIVAGPVYNQAAFAQQSRAYCLSYFDTQLGGSWDAAVQAWRTRLGVPPADANHGFDSCPSLPGNDELGNYITYTHDVCIPALGHMTPGQVAYLHNMTERYQSLLYRWGQYFATLAPEAFQISHPPPPSPPAPSPPPALAPGARAPPPSQPPLSACQKTRSGCRCRSSWSFRGQRLAGCANPDGDEAGLWCPVEQDGNCASAINGYWDYCAAGLQESNCAAEFPRPPSPPPATPRPPSTPCGPGAVTQSGSFCASEAWALLRPDGTFNETHVGCANPDNDPQGPWCRLQPGFTSLLGRTWDYCGPACAPSPSPAPPAAASQPPPATAPPPAANATNATNATVPGGAGNATEKSKAGSGSGSGSLTLESLSGACVATQGLPSGCACRDAWGVVLKPSATAVSGRRYHTARHCTALPELQPAASPPPAALADGAAAAAGGAGGSSLVGVCEVSGCNDGSLNGRVMVCASPCTQLGLEDGQDVQL</sequence>
<evidence type="ECO:0000256" key="4">
    <source>
        <dbReference type="ARBA" id="ARBA00022729"/>
    </source>
</evidence>
<name>A0A150H051_GONPE</name>
<evidence type="ECO:0000259" key="10">
    <source>
        <dbReference type="Pfam" id="PF05572"/>
    </source>
</evidence>
<proteinExistence type="inferred from homology"/>
<keyword evidence="2" id="KW-0645">Protease</keyword>
<evidence type="ECO:0000256" key="5">
    <source>
        <dbReference type="ARBA" id="ARBA00022801"/>
    </source>
</evidence>
<evidence type="ECO:0000313" key="11">
    <source>
        <dbReference type="EMBL" id="KXZ54950.1"/>
    </source>
</evidence>
<dbReference type="PANTHER" id="PTHR47466">
    <property type="match status" value="1"/>
</dbReference>
<dbReference type="PANTHER" id="PTHR47466:SF1">
    <property type="entry name" value="METALLOPROTEASE MEP1 (AFU_ORTHOLOGUE AFUA_1G07730)-RELATED"/>
    <property type="match status" value="1"/>
</dbReference>
<comment type="similarity">
    <text evidence="1">Belongs to the peptidase M43B family.</text>
</comment>
<dbReference type="GO" id="GO:0046872">
    <property type="term" value="F:metal ion binding"/>
    <property type="evidence" value="ECO:0007669"/>
    <property type="project" value="UniProtKB-KW"/>
</dbReference>
<keyword evidence="4" id="KW-0732">Signal</keyword>
<dbReference type="InterPro" id="IPR024079">
    <property type="entry name" value="MetalloPept_cat_dom_sf"/>
</dbReference>
<keyword evidence="12" id="KW-1185">Reference proteome</keyword>
<dbReference type="EMBL" id="LSYV01000004">
    <property type="protein sequence ID" value="KXZ54950.1"/>
    <property type="molecule type" value="Genomic_DNA"/>
</dbReference>
<keyword evidence="6" id="KW-0862">Zinc</keyword>
<feature type="compositionally biased region" description="Pro residues" evidence="9">
    <location>
        <begin position="342"/>
        <end position="358"/>
    </location>
</feature>
<dbReference type="OrthoDB" id="527444at2759"/>
<organism evidence="11 12">
    <name type="scientific">Gonium pectorale</name>
    <name type="common">Green alga</name>
    <dbReference type="NCBI Taxonomy" id="33097"/>
    <lineage>
        <taxon>Eukaryota</taxon>
        <taxon>Viridiplantae</taxon>
        <taxon>Chlorophyta</taxon>
        <taxon>core chlorophytes</taxon>
        <taxon>Chlorophyceae</taxon>
        <taxon>CS clade</taxon>
        <taxon>Chlamydomonadales</taxon>
        <taxon>Volvocaceae</taxon>
        <taxon>Gonium</taxon>
    </lineage>
</organism>
<dbReference type="SUPFAM" id="SSF55486">
    <property type="entry name" value="Metalloproteases ('zincins'), catalytic domain"/>
    <property type="match status" value="1"/>
</dbReference>
<dbReference type="AlphaFoldDB" id="A0A150H051"/>
<feature type="domain" description="Peptidase M43 pregnancy-associated plasma-A" evidence="10">
    <location>
        <begin position="79"/>
        <end position="124"/>
    </location>
</feature>
<keyword evidence="7" id="KW-0482">Metalloprotease</keyword>
<evidence type="ECO:0000256" key="6">
    <source>
        <dbReference type="ARBA" id="ARBA00022833"/>
    </source>
</evidence>
<evidence type="ECO:0000256" key="3">
    <source>
        <dbReference type="ARBA" id="ARBA00022723"/>
    </source>
</evidence>
<dbReference type="InterPro" id="IPR008754">
    <property type="entry name" value="Peptidase_M43"/>
</dbReference>
<keyword evidence="5" id="KW-0378">Hydrolase</keyword>
<dbReference type="Pfam" id="PF05572">
    <property type="entry name" value="Peptidase_M43"/>
    <property type="match status" value="1"/>
</dbReference>
<dbReference type="GO" id="GO:0006508">
    <property type="term" value="P:proteolysis"/>
    <property type="evidence" value="ECO:0007669"/>
    <property type="project" value="UniProtKB-KW"/>
</dbReference>
<evidence type="ECO:0000256" key="1">
    <source>
        <dbReference type="ARBA" id="ARBA00008721"/>
    </source>
</evidence>
<protein>
    <recommendedName>
        <fullName evidence="10">Peptidase M43 pregnancy-associated plasma-A domain-containing protein</fullName>
    </recommendedName>
</protein>
<evidence type="ECO:0000256" key="9">
    <source>
        <dbReference type="SAM" id="MobiDB-lite"/>
    </source>
</evidence>
<evidence type="ECO:0000313" key="12">
    <source>
        <dbReference type="Proteomes" id="UP000075714"/>
    </source>
</evidence>
<reference evidence="12" key="1">
    <citation type="journal article" date="2016" name="Nat. Commun.">
        <title>The Gonium pectorale genome demonstrates co-option of cell cycle regulation during the evolution of multicellularity.</title>
        <authorList>
            <person name="Hanschen E.R."/>
            <person name="Marriage T.N."/>
            <person name="Ferris P.J."/>
            <person name="Hamaji T."/>
            <person name="Toyoda A."/>
            <person name="Fujiyama A."/>
            <person name="Neme R."/>
            <person name="Noguchi H."/>
            <person name="Minakuchi Y."/>
            <person name="Suzuki M."/>
            <person name="Kawai-Toyooka H."/>
            <person name="Smith D.R."/>
            <person name="Sparks H."/>
            <person name="Anderson J."/>
            <person name="Bakaric R."/>
            <person name="Luria V."/>
            <person name="Karger A."/>
            <person name="Kirschner M.W."/>
            <person name="Durand P.M."/>
            <person name="Michod R.E."/>
            <person name="Nozaki H."/>
            <person name="Olson B.J."/>
        </authorList>
    </citation>
    <scope>NUCLEOTIDE SEQUENCE [LARGE SCALE GENOMIC DNA]</scope>
    <source>
        <strain evidence="12">NIES-2863</strain>
    </source>
</reference>
<dbReference type="GO" id="GO:0008237">
    <property type="term" value="F:metallopeptidase activity"/>
    <property type="evidence" value="ECO:0007669"/>
    <property type="project" value="UniProtKB-KW"/>
</dbReference>
<evidence type="ECO:0000256" key="7">
    <source>
        <dbReference type="ARBA" id="ARBA00023049"/>
    </source>
</evidence>
<dbReference type="Gene3D" id="3.40.390.10">
    <property type="entry name" value="Collagenase (Catalytic Domain)"/>
    <property type="match status" value="1"/>
</dbReference>
<feature type="region of interest" description="Disordered" evidence="9">
    <location>
        <begin position="429"/>
        <end position="479"/>
    </location>
</feature>
<gene>
    <name evidence="11" type="ORF">GPECTOR_3g119</name>
</gene>